<sequence length="64" mass="7100">NSSLPSHGAHSGNTHHMPTMNMYRLPMMSLPRGMPFRSQFGSMHVHCGPQFLPHGSVVGMRGER</sequence>
<comment type="caution">
    <text evidence="1">The sequence shown here is derived from an EMBL/GenBank/DDBJ whole genome shotgun (WGS) entry which is preliminary data.</text>
</comment>
<proteinExistence type="predicted"/>
<accession>A0A821LU21</accession>
<dbReference type="EMBL" id="CAJOBG010115500">
    <property type="protein sequence ID" value="CAF4757116.1"/>
    <property type="molecule type" value="Genomic_DNA"/>
</dbReference>
<evidence type="ECO:0000313" key="2">
    <source>
        <dbReference type="Proteomes" id="UP000663866"/>
    </source>
</evidence>
<feature type="non-terminal residue" evidence="1">
    <location>
        <position position="1"/>
    </location>
</feature>
<name>A0A821LU21_9BILA</name>
<protein>
    <submittedName>
        <fullName evidence="1">Uncharacterized protein</fullName>
    </submittedName>
</protein>
<dbReference type="Proteomes" id="UP000663866">
    <property type="component" value="Unassembled WGS sequence"/>
</dbReference>
<keyword evidence="2" id="KW-1185">Reference proteome</keyword>
<dbReference type="AlphaFoldDB" id="A0A821LU21"/>
<evidence type="ECO:0000313" key="1">
    <source>
        <dbReference type="EMBL" id="CAF4757116.1"/>
    </source>
</evidence>
<organism evidence="1 2">
    <name type="scientific">Rotaria magnacalcarata</name>
    <dbReference type="NCBI Taxonomy" id="392030"/>
    <lineage>
        <taxon>Eukaryota</taxon>
        <taxon>Metazoa</taxon>
        <taxon>Spiralia</taxon>
        <taxon>Gnathifera</taxon>
        <taxon>Rotifera</taxon>
        <taxon>Eurotatoria</taxon>
        <taxon>Bdelloidea</taxon>
        <taxon>Philodinida</taxon>
        <taxon>Philodinidae</taxon>
        <taxon>Rotaria</taxon>
    </lineage>
</organism>
<gene>
    <name evidence="1" type="ORF">OVN521_LOCUS50354</name>
</gene>
<reference evidence="1" key="1">
    <citation type="submission" date="2021-02" db="EMBL/GenBank/DDBJ databases">
        <authorList>
            <person name="Nowell W R."/>
        </authorList>
    </citation>
    <scope>NUCLEOTIDE SEQUENCE</scope>
</reference>